<dbReference type="Pfam" id="PF04075">
    <property type="entry name" value="F420H2_quin_red"/>
    <property type="match status" value="1"/>
</dbReference>
<dbReference type="InterPro" id="IPR012349">
    <property type="entry name" value="Split_barrel_FMN-bd"/>
</dbReference>
<organism evidence="4 5">
    <name type="scientific">Nocardia transvalensis</name>
    <dbReference type="NCBI Taxonomy" id="37333"/>
    <lineage>
        <taxon>Bacteria</taxon>
        <taxon>Bacillati</taxon>
        <taxon>Actinomycetota</taxon>
        <taxon>Actinomycetes</taxon>
        <taxon>Mycobacteriales</taxon>
        <taxon>Nocardiaceae</taxon>
        <taxon>Nocardia</taxon>
    </lineage>
</organism>
<evidence type="ECO:0000313" key="4">
    <source>
        <dbReference type="EMBL" id="MBB5918612.1"/>
    </source>
</evidence>
<dbReference type="PANTHER" id="PTHR43656">
    <property type="entry name" value="BINDING OXIDOREDUCTASE, PUTATIVE (AFU_ORTHOLOGUE AFUA_2G08260)-RELATED"/>
    <property type="match status" value="1"/>
</dbReference>
<dbReference type="GO" id="GO:0010181">
    <property type="term" value="F:FMN binding"/>
    <property type="evidence" value="ECO:0007669"/>
    <property type="project" value="InterPro"/>
</dbReference>
<keyword evidence="1" id="KW-0285">Flavoprotein</keyword>
<comment type="caution">
    <text evidence="4">The sequence shown here is derived from an EMBL/GenBank/DDBJ whole genome shotgun (WGS) entry which is preliminary data.</text>
</comment>
<evidence type="ECO:0000256" key="2">
    <source>
        <dbReference type="ARBA" id="ARBA00023002"/>
    </source>
</evidence>
<dbReference type="RefSeq" id="WP_040747145.1">
    <property type="nucleotide sequence ID" value="NZ_JACHIT010000002.1"/>
</dbReference>
<gene>
    <name evidence="4" type="ORF">BJY24_007524</name>
</gene>
<dbReference type="Gene3D" id="2.30.110.10">
    <property type="entry name" value="Electron Transport, Fmn-binding Protein, Chain A"/>
    <property type="match status" value="1"/>
</dbReference>
<dbReference type="InterPro" id="IPR013785">
    <property type="entry name" value="Aldolase_TIM"/>
</dbReference>
<evidence type="ECO:0000256" key="1">
    <source>
        <dbReference type="ARBA" id="ARBA00022630"/>
    </source>
</evidence>
<accession>A0A7W9PM79</accession>
<dbReference type="AlphaFoldDB" id="A0A7W9PM79"/>
<dbReference type="InterPro" id="IPR004378">
    <property type="entry name" value="F420H2_quin_Rdtase"/>
</dbReference>
<dbReference type="Proteomes" id="UP000540412">
    <property type="component" value="Unassembled WGS sequence"/>
</dbReference>
<dbReference type="Gene3D" id="3.20.20.70">
    <property type="entry name" value="Aldolase class I"/>
    <property type="match status" value="1"/>
</dbReference>
<keyword evidence="5" id="KW-1185">Reference proteome</keyword>
<evidence type="ECO:0000259" key="3">
    <source>
        <dbReference type="Pfam" id="PF00724"/>
    </source>
</evidence>
<sequence length="566" mass="61092">MANLHDPLPLPCGQVLPNRIVKSALSEGLGTGDLGPDERLHRLYRRWGAGGFGLIVTGNVMVDRTQLGEPGNVAIEDDRHLDALTRWAKAAKDGGAPVWMQLNHPGRQANPLATRRRSVAPSAVAPDIPGLPAPRALSGSEITGIVGRFAAAARIAEAAGFDGVQIHGAHGYLVSQFLSPLSNRRTDEWGGDPVRRRRFVLEVVRAVRDAVRPGFAVGIKLNSADFQRGGFTEDESRAVVEALSAERLDLIEISGGSYESPAMMGRPRTASASTRAREAYFLEYAESTRRAAGAVPLGVTGGFRSRAAMGEAVDSGACDLIGLGRPVAVIPSAADDLLTGRTDALRPPVISLGLRGRLAGNRSVKAFDGALDLQWHTDQLHRLGAGLDPDPARSPWRTAVTMVRRNGIDAFRPRRRSGPPSDADRLARKFRIERTVGRYLVNPSFRTLDRLGVRSTFATELETIGRKSGQPRRVPVSVLFDDEGAWIICQHGMRSGWGNNVRANPEVRLRQGDRWRAGTAQLRPDDDVVTRARAFAPHPALAPLTAAGFAALQTEPVSVRVTFSDI</sequence>
<dbReference type="CDD" id="cd04733">
    <property type="entry name" value="OYE_like_2_FMN"/>
    <property type="match status" value="1"/>
</dbReference>
<proteinExistence type="predicted"/>
<dbReference type="PANTHER" id="PTHR43656:SF2">
    <property type="entry name" value="BINDING OXIDOREDUCTASE, PUTATIVE (AFU_ORTHOLOGUE AFUA_2G08260)-RELATED"/>
    <property type="match status" value="1"/>
</dbReference>
<dbReference type="GO" id="GO:0016491">
    <property type="term" value="F:oxidoreductase activity"/>
    <property type="evidence" value="ECO:0007669"/>
    <property type="project" value="UniProtKB-KW"/>
</dbReference>
<dbReference type="InterPro" id="IPR051799">
    <property type="entry name" value="NADH_flavin_oxidoreductase"/>
</dbReference>
<dbReference type="SUPFAM" id="SSF51395">
    <property type="entry name" value="FMN-linked oxidoreductases"/>
    <property type="match status" value="1"/>
</dbReference>
<keyword evidence="2" id="KW-0560">Oxidoreductase</keyword>
<feature type="domain" description="NADH:flavin oxidoreductase/NADH oxidase N-terminal" evidence="3">
    <location>
        <begin position="14"/>
        <end position="331"/>
    </location>
</feature>
<dbReference type="Pfam" id="PF00724">
    <property type="entry name" value="Oxidored_FMN"/>
    <property type="match status" value="1"/>
</dbReference>
<evidence type="ECO:0000313" key="5">
    <source>
        <dbReference type="Proteomes" id="UP000540412"/>
    </source>
</evidence>
<dbReference type="SUPFAM" id="SSF50475">
    <property type="entry name" value="FMN-binding split barrel"/>
    <property type="match status" value="1"/>
</dbReference>
<name>A0A7W9PM79_9NOCA</name>
<dbReference type="NCBIfam" id="TIGR00026">
    <property type="entry name" value="hi_GC_TIGR00026"/>
    <property type="match status" value="1"/>
</dbReference>
<dbReference type="EMBL" id="JACHIT010000002">
    <property type="protein sequence ID" value="MBB5918612.1"/>
    <property type="molecule type" value="Genomic_DNA"/>
</dbReference>
<dbReference type="InterPro" id="IPR001155">
    <property type="entry name" value="OxRdtase_FMN_N"/>
</dbReference>
<reference evidence="4 5" key="1">
    <citation type="submission" date="2020-08" db="EMBL/GenBank/DDBJ databases">
        <title>Sequencing the genomes of 1000 actinobacteria strains.</title>
        <authorList>
            <person name="Klenk H.-P."/>
        </authorList>
    </citation>
    <scope>NUCLEOTIDE SEQUENCE [LARGE SCALE GENOMIC DNA]</scope>
    <source>
        <strain evidence="4 5">DSM 43582</strain>
    </source>
</reference>
<protein>
    <submittedName>
        <fullName evidence="4">Deazaflavin-dependent oxidoreductase (Nitroreductase family)</fullName>
    </submittedName>
</protein>